<evidence type="ECO:0000313" key="1">
    <source>
        <dbReference type="EMBL" id="JAD38291.1"/>
    </source>
</evidence>
<reference evidence="1" key="1">
    <citation type="submission" date="2014-09" db="EMBL/GenBank/DDBJ databases">
        <authorList>
            <person name="Magalhaes I.L.F."/>
            <person name="Oliveira U."/>
            <person name="Santos F.R."/>
            <person name="Vidigal T.H.D.A."/>
            <person name="Brescovit A.D."/>
            <person name="Santos A.J."/>
        </authorList>
    </citation>
    <scope>NUCLEOTIDE SEQUENCE</scope>
    <source>
        <tissue evidence="1">Shoot tissue taken approximately 20 cm above the soil surface</tissue>
    </source>
</reference>
<dbReference type="EMBL" id="GBRH01259604">
    <property type="protein sequence ID" value="JAD38291.1"/>
    <property type="molecule type" value="Transcribed_RNA"/>
</dbReference>
<dbReference type="AlphaFoldDB" id="A0A0A8ZHJ7"/>
<reference evidence="1" key="2">
    <citation type="journal article" date="2015" name="Data Brief">
        <title>Shoot transcriptome of the giant reed, Arundo donax.</title>
        <authorList>
            <person name="Barrero R.A."/>
            <person name="Guerrero F.D."/>
            <person name="Moolhuijzen P."/>
            <person name="Goolsby J.A."/>
            <person name="Tidwell J."/>
            <person name="Bellgard S.E."/>
            <person name="Bellgard M.I."/>
        </authorList>
    </citation>
    <scope>NUCLEOTIDE SEQUENCE</scope>
    <source>
        <tissue evidence="1">Shoot tissue taken approximately 20 cm above the soil surface</tissue>
    </source>
</reference>
<accession>A0A0A8ZHJ7</accession>
<organism evidence="1">
    <name type="scientific">Arundo donax</name>
    <name type="common">Giant reed</name>
    <name type="synonym">Donax arundinaceus</name>
    <dbReference type="NCBI Taxonomy" id="35708"/>
    <lineage>
        <taxon>Eukaryota</taxon>
        <taxon>Viridiplantae</taxon>
        <taxon>Streptophyta</taxon>
        <taxon>Embryophyta</taxon>
        <taxon>Tracheophyta</taxon>
        <taxon>Spermatophyta</taxon>
        <taxon>Magnoliopsida</taxon>
        <taxon>Liliopsida</taxon>
        <taxon>Poales</taxon>
        <taxon>Poaceae</taxon>
        <taxon>PACMAD clade</taxon>
        <taxon>Arundinoideae</taxon>
        <taxon>Arundineae</taxon>
        <taxon>Arundo</taxon>
    </lineage>
</organism>
<protein>
    <submittedName>
        <fullName evidence="1">Uncharacterized protein</fullName>
    </submittedName>
</protein>
<proteinExistence type="predicted"/>
<sequence>MFAYMKGAGSKYNLEPGFLICLGSNGCMGTAHDFSHLGAVAALQRFW</sequence>
<name>A0A0A8ZHJ7_ARUDO</name>